<dbReference type="SFLD" id="SFLDG01070">
    <property type="entry name" value="PLP-dependent"/>
    <property type="match status" value="1"/>
</dbReference>
<keyword evidence="10" id="KW-1185">Reference proteome</keyword>
<dbReference type="InterPro" id="IPR013785">
    <property type="entry name" value="Aldolase_TIM"/>
</dbReference>
<keyword evidence="7" id="KW-0411">Iron-sulfur</keyword>
<comment type="caution">
    <text evidence="9">The sequence shown here is derived from an EMBL/GenBank/DDBJ whole genome shotgun (WGS) entry which is preliminary data.</text>
</comment>
<dbReference type="EMBL" id="JADEWZ010000068">
    <property type="protein sequence ID" value="MBE9118915.1"/>
    <property type="molecule type" value="Genomic_DNA"/>
</dbReference>
<keyword evidence="3" id="KW-0949">S-adenosyl-L-methionine</keyword>
<evidence type="ECO:0000256" key="7">
    <source>
        <dbReference type="ARBA" id="ARBA00023014"/>
    </source>
</evidence>
<keyword evidence="4" id="KW-0479">Metal-binding</keyword>
<dbReference type="PANTHER" id="PTHR30538:SF0">
    <property type="entry name" value="L-LYSINE 2,3-AMINOMUTASE AQ_1632-RELATED"/>
    <property type="match status" value="1"/>
</dbReference>
<dbReference type="RefSeq" id="WP_194032010.1">
    <property type="nucleotide sequence ID" value="NZ_JADEWZ010000068.1"/>
</dbReference>
<gene>
    <name evidence="9" type="ORF">IQ249_23790</name>
</gene>
<comment type="cofactor">
    <cofactor evidence="1 8">
        <name>pyridoxal 5'-phosphate</name>
        <dbReference type="ChEBI" id="CHEBI:597326"/>
    </cofactor>
</comment>
<evidence type="ECO:0000256" key="8">
    <source>
        <dbReference type="PIRSR" id="PIRSR603739-50"/>
    </source>
</evidence>
<keyword evidence="6" id="KW-0408">Iron</keyword>
<reference evidence="9" key="1">
    <citation type="submission" date="2020-10" db="EMBL/GenBank/DDBJ databases">
        <authorList>
            <person name="Castelo-Branco R."/>
            <person name="Eusebio N."/>
            <person name="Adriana R."/>
            <person name="Vieira A."/>
            <person name="Brugerolle De Fraissinette N."/>
            <person name="Rezende De Castro R."/>
            <person name="Schneider M.P."/>
            <person name="Vasconcelos V."/>
            <person name="Leao P.N."/>
        </authorList>
    </citation>
    <scope>NUCLEOTIDE SEQUENCE</scope>
    <source>
        <strain evidence="9">LEGE 07157</strain>
    </source>
</reference>
<evidence type="ECO:0000256" key="3">
    <source>
        <dbReference type="ARBA" id="ARBA00022691"/>
    </source>
</evidence>
<dbReference type="PANTHER" id="PTHR30538">
    <property type="entry name" value="LYSINE 2,3-AMINOMUTASE-RELATED"/>
    <property type="match status" value="1"/>
</dbReference>
<dbReference type="GO" id="GO:0051539">
    <property type="term" value="F:4 iron, 4 sulfur cluster binding"/>
    <property type="evidence" value="ECO:0007669"/>
    <property type="project" value="UniProtKB-KW"/>
</dbReference>
<evidence type="ECO:0000256" key="5">
    <source>
        <dbReference type="ARBA" id="ARBA00022898"/>
    </source>
</evidence>
<dbReference type="SFLD" id="SFLDS00029">
    <property type="entry name" value="Radical_SAM"/>
    <property type="match status" value="1"/>
</dbReference>
<dbReference type="InterPro" id="IPR007197">
    <property type="entry name" value="rSAM"/>
</dbReference>
<evidence type="ECO:0000313" key="9">
    <source>
        <dbReference type="EMBL" id="MBE9118915.1"/>
    </source>
</evidence>
<keyword evidence="5 8" id="KW-0663">Pyridoxal phosphate</keyword>
<dbReference type="GO" id="GO:0046872">
    <property type="term" value="F:metal ion binding"/>
    <property type="evidence" value="ECO:0007669"/>
    <property type="project" value="UniProtKB-KW"/>
</dbReference>
<dbReference type="InterPro" id="IPR003739">
    <property type="entry name" value="Lys_aminomutase/Glu_NH3_mut"/>
</dbReference>
<name>A0A8J7JET1_9CYAN</name>
<evidence type="ECO:0000256" key="4">
    <source>
        <dbReference type="ARBA" id="ARBA00022723"/>
    </source>
</evidence>
<proteinExistence type="predicted"/>
<feature type="modified residue" description="N6-(pyridoxal phosphate)lysine" evidence="8">
    <location>
        <position position="340"/>
    </location>
</feature>
<dbReference type="Gene3D" id="3.20.20.70">
    <property type="entry name" value="Aldolase class I"/>
    <property type="match status" value="1"/>
</dbReference>
<evidence type="ECO:0008006" key="11">
    <source>
        <dbReference type="Google" id="ProtNLM"/>
    </source>
</evidence>
<organism evidence="9 10">
    <name type="scientific">Lusitaniella coriacea LEGE 07157</name>
    <dbReference type="NCBI Taxonomy" id="945747"/>
    <lineage>
        <taxon>Bacteria</taxon>
        <taxon>Bacillati</taxon>
        <taxon>Cyanobacteriota</taxon>
        <taxon>Cyanophyceae</taxon>
        <taxon>Spirulinales</taxon>
        <taxon>Lusitaniellaceae</taxon>
        <taxon>Lusitaniella</taxon>
    </lineage>
</organism>
<evidence type="ECO:0000256" key="2">
    <source>
        <dbReference type="ARBA" id="ARBA00022485"/>
    </source>
</evidence>
<dbReference type="Proteomes" id="UP000654482">
    <property type="component" value="Unassembled WGS sequence"/>
</dbReference>
<keyword evidence="2" id="KW-0004">4Fe-4S</keyword>
<protein>
    <recommendedName>
        <fullName evidence="11">L-lysine 2,3-aminomutase</fullName>
    </recommendedName>
</protein>
<dbReference type="SUPFAM" id="SSF102114">
    <property type="entry name" value="Radical SAM enzymes"/>
    <property type="match status" value="1"/>
</dbReference>
<accession>A0A8J7JET1</accession>
<dbReference type="AlphaFoldDB" id="A0A8J7JET1"/>
<sequence length="397" mass="45182">MKDSQIFNINELSNYLTSKKVEPELKADIFKGVKSNSMALKLTDHIVRLINWDNLIADPIRKQFLPLGSEYQPSHPQSKVDSLSEEKKQVRPGLIHRYPNKILFLLGTFCPTYCAFCTRSYAVGPNTKTLAKSYLTKSQTGKTDTLIDYLKTNVNINDVVLSGGDLLSVQPLIIDKLLAKLVTIKSLRSVRLATRGLLFDPNLFLPNTPLFEIITRYSEKFKQHNMELSIQCHFNHATEISSESQKAALSLYQSGVTIRNQTVLLDGVNSTIELQKNLIEKLISSGIQPYYVYQMDMVANAEHFRTNLETCISISKNLTGAFAGFQLPRFIVDLPLGGGKRSVYEYEFYDQKYGIYGFKSPIISGEKIYYYCDPLRYLEPHVQKEWHGKISVSELYD</sequence>
<evidence type="ECO:0000313" key="10">
    <source>
        <dbReference type="Proteomes" id="UP000654482"/>
    </source>
</evidence>
<evidence type="ECO:0000256" key="6">
    <source>
        <dbReference type="ARBA" id="ARBA00023004"/>
    </source>
</evidence>
<dbReference type="GO" id="GO:0003824">
    <property type="term" value="F:catalytic activity"/>
    <property type="evidence" value="ECO:0007669"/>
    <property type="project" value="InterPro"/>
</dbReference>
<evidence type="ECO:0000256" key="1">
    <source>
        <dbReference type="ARBA" id="ARBA00001933"/>
    </source>
</evidence>
<dbReference type="InterPro" id="IPR058240">
    <property type="entry name" value="rSAM_sf"/>
</dbReference>